<keyword evidence="3" id="KW-1185">Reference proteome</keyword>
<proteinExistence type="predicted"/>
<dbReference type="Proteomes" id="UP000316778">
    <property type="component" value="Unassembled WGS sequence"/>
</dbReference>
<comment type="caution">
    <text evidence="2">The sequence shown here is derived from an EMBL/GenBank/DDBJ whole genome shotgun (WGS) entry which is preliminary data.</text>
</comment>
<keyword evidence="1" id="KW-0812">Transmembrane</keyword>
<gene>
    <name evidence="2" type="ORF">LX66_2866</name>
</gene>
<feature type="transmembrane region" description="Helical" evidence="1">
    <location>
        <begin position="12"/>
        <end position="32"/>
    </location>
</feature>
<dbReference type="EMBL" id="VLLG01000003">
    <property type="protein sequence ID" value="TWI88780.1"/>
    <property type="molecule type" value="Genomic_DNA"/>
</dbReference>
<feature type="transmembrane region" description="Helical" evidence="1">
    <location>
        <begin position="66"/>
        <end position="86"/>
    </location>
</feature>
<protein>
    <submittedName>
        <fullName evidence="2">Uncharacterized protein</fullName>
    </submittedName>
</protein>
<feature type="transmembrane region" description="Helical" evidence="1">
    <location>
        <begin position="38"/>
        <end position="59"/>
    </location>
</feature>
<accession>A0A562T722</accession>
<name>A0A562T722_CHIJA</name>
<sequence>MQYSKSLRQVHRSAIGMMVLTSLHHGYGAIIYQSHFRLHVLLVSIPVIILLAALYYAMIRATAGRWLWWAYLGLVTLIPLAGIGLFEGLYNHAVKNLLYFLGLPIPVFDRLFPPPTYEKPNNVIFELTGILQALLVLPLAGAMTGLFKARRNHDQPVS</sequence>
<dbReference type="AlphaFoldDB" id="A0A562T722"/>
<keyword evidence="1" id="KW-0472">Membrane</keyword>
<evidence type="ECO:0000256" key="1">
    <source>
        <dbReference type="SAM" id="Phobius"/>
    </source>
</evidence>
<reference evidence="2 3" key="1">
    <citation type="journal article" date="2013" name="Stand. Genomic Sci.">
        <title>Genomic Encyclopedia of Type Strains, Phase I: The one thousand microbial genomes (KMG-I) project.</title>
        <authorList>
            <person name="Kyrpides N.C."/>
            <person name="Woyke T."/>
            <person name="Eisen J.A."/>
            <person name="Garrity G."/>
            <person name="Lilburn T.G."/>
            <person name="Beck B.J."/>
            <person name="Whitman W.B."/>
            <person name="Hugenholtz P."/>
            <person name="Klenk H.P."/>
        </authorList>
    </citation>
    <scope>NUCLEOTIDE SEQUENCE [LARGE SCALE GENOMIC DNA]</scope>
    <source>
        <strain evidence="2 3">DSM 13484</strain>
    </source>
</reference>
<evidence type="ECO:0000313" key="2">
    <source>
        <dbReference type="EMBL" id="TWI88780.1"/>
    </source>
</evidence>
<keyword evidence="1" id="KW-1133">Transmembrane helix</keyword>
<feature type="transmembrane region" description="Helical" evidence="1">
    <location>
        <begin position="123"/>
        <end position="147"/>
    </location>
</feature>
<evidence type="ECO:0000313" key="3">
    <source>
        <dbReference type="Proteomes" id="UP000316778"/>
    </source>
</evidence>
<organism evidence="2 3">
    <name type="scientific">Chitinophaga japonensis</name>
    <name type="common">Flexibacter japonensis</name>
    <dbReference type="NCBI Taxonomy" id="104662"/>
    <lineage>
        <taxon>Bacteria</taxon>
        <taxon>Pseudomonadati</taxon>
        <taxon>Bacteroidota</taxon>
        <taxon>Chitinophagia</taxon>
        <taxon>Chitinophagales</taxon>
        <taxon>Chitinophagaceae</taxon>
        <taxon>Chitinophaga</taxon>
    </lineage>
</organism>